<evidence type="ECO:0000313" key="2">
    <source>
        <dbReference type="Proteomes" id="UP000216063"/>
    </source>
</evidence>
<dbReference type="GO" id="GO:0016491">
    <property type="term" value="F:oxidoreductase activity"/>
    <property type="evidence" value="ECO:0007669"/>
    <property type="project" value="InterPro"/>
</dbReference>
<dbReference type="Proteomes" id="UP000216063">
    <property type="component" value="Unassembled WGS sequence"/>
</dbReference>
<dbReference type="OrthoDB" id="5294870at2"/>
<sequence length="106" mass="11668">MSETKITVIYDNPTDPEAFEAAYGAEQLEAARRIPGYIRFEASKVWPKEDGSPTPAYRSIDLYYPDYDAASAAVTTPEAGAFFEAMARLSTGGVRVLFSDIEVPQH</sequence>
<dbReference type="EMBL" id="NOZR01000003">
    <property type="protein sequence ID" value="OYN81600.1"/>
    <property type="molecule type" value="Genomic_DNA"/>
</dbReference>
<dbReference type="NCBIfam" id="TIGR02118">
    <property type="entry name" value="EthD family reductase"/>
    <property type="match status" value="1"/>
</dbReference>
<dbReference type="RefSeq" id="WP_094476823.1">
    <property type="nucleotide sequence ID" value="NZ_JACKSC010000175.1"/>
</dbReference>
<dbReference type="InterPro" id="IPR009799">
    <property type="entry name" value="EthD_dom"/>
</dbReference>
<organism evidence="1 2">
    <name type="scientific">Mycolicibacterium sphagni</name>
    <dbReference type="NCBI Taxonomy" id="1786"/>
    <lineage>
        <taxon>Bacteria</taxon>
        <taxon>Bacillati</taxon>
        <taxon>Actinomycetota</taxon>
        <taxon>Actinomycetes</taxon>
        <taxon>Mycobacteriales</taxon>
        <taxon>Mycobacteriaceae</taxon>
        <taxon>Mycolicibacterium</taxon>
    </lineage>
</organism>
<reference evidence="1 2" key="1">
    <citation type="submission" date="2017-07" db="EMBL/GenBank/DDBJ databases">
        <title>The new phylogeny of genus Mycobacterium.</title>
        <authorList>
            <person name="Tortoli E."/>
            <person name="Trovato A."/>
            <person name="Cirillo D.M."/>
        </authorList>
    </citation>
    <scope>NUCLEOTIDE SEQUENCE [LARGE SCALE GENOMIC DNA]</scope>
    <source>
        <strain evidence="1 2">ATCC 33027</strain>
    </source>
</reference>
<gene>
    <name evidence="1" type="ORF">CG716_04305</name>
</gene>
<dbReference type="Gene3D" id="3.30.70.100">
    <property type="match status" value="1"/>
</dbReference>
<comment type="caution">
    <text evidence="1">The sequence shown here is derived from an EMBL/GenBank/DDBJ whole genome shotgun (WGS) entry which is preliminary data.</text>
</comment>
<keyword evidence="2" id="KW-1185">Reference proteome</keyword>
<protein>
    <submittedName>
        <fullName evidence="1">Ethyl tert-butyl ether degradation protein EthD</fullName>
    </submittedName>
</protein>
<evidence type="ECO:0000313" key="1">
    <source>
        <dbReference type="EMBL" id="OYN81600.1"/>
    </source>
</evidence>
<dbReference type="SUPFAM" id="SSF54909">
    <property type="entry name" value="Dimeric alpha+beta barrel"/>
    <property type="match status" value="1"/>
</dbReference>
<dbReference type="AlphaFoldDB" id="A0A255DRA0"/>
<accession>A0A255DRA0</accession>
<dbReference type="InterPro" id="IPR011008">
    <property type="entry name" value="Dimeric_a/b-barrel"/>
</dbReference>
<proteinExistence type="predicted"/>
<name>A0A255DRA0_9MYCO</name>